<protein>
    <submittedName>
        <fullName evidence="1">Uncharacterized protein</fullName>
    </submittedName>
</protein>
<accession>A0A8H7VTN2</accession>
<dbReference type="AlphaFoldDB" id="A0A8H7VTN2"/>
<dbReference type="EMBL" id="JAEPRB010000014">
    <property type="protein sequence ID" value="KAG2226674.1"/>
    <property type="molecule type" value="Genomic_DNA"/>
</dbReference>
<keyword evidence="2" id="KW-1185">Reference proteome</keyword>
<sequence>MNNAPSEITLAITTSKKSAGREGNLNYSSAEDLQLCKSWLKISQNSVVGADQESPAFWESIREHFTENLEESRCERNPKEKDLFSTVAITMTDFWGLFMRQNFNRGHERTFWVEYVVPIFKHFSIINKEIVLSWQVRSLLIKYVYNILTLFKLLVRCESKVLSHSSSQMVPGVWNNTNEKLFADGIGRENGFEVIIMESSGPHSTEYIDHSMGDTQKLITMTNNSLRDEILKYQNASFDTAKGLSVFSIQCICDKITLMKTSLCTSSMWQIIELRSATIPVTWDARVNMVGTFELLATLQASSLKYNTIDVFI</sequence>
<dbReference type="PANTHER" id="PTHR45125:SF3">
    <property type="entry name" value="NO-APICAL-MERISTEM-ASSOCIATED CARBOXY-TERMINAL DOMAIN PROTEIN"/>
    <property type="match status" value="1"/>
</dbReference>
<evidence type="ECO:0000313" key="1">
    <source>
        <dbReference type="EMBL" id="KAG2226674.1"/>
    </source>
</evidence>
<dbReference type="Proteomes" id="UP000646827">
    <property type="component" value="Unassembled WGS sequence"/>
</dbReference>
<organism evidence="1 2">
    <name type="scientific">Circinella minor</name>
    <dbReference type="NCBI Taxonomy" id="1195481"/>
    <lineage>
        <taxon>Eukaryota</taxon>
        <taxon>Fungi</taxon>
        <taxon>Fungi incertae sedis</taxon>
        <taxon>Mucoromycota</taxon>
        <taxon>Mucoromycotina</taxon>
        <taxon>Mucoromycetes</taxon>
        <taxon>Mucorales</taxon>
        <taxon>Lichtheimiaceae</taxon>
        <taxon>Circinella</taxon>
    </lineage>
</organism>
<reference evidence="1 2" key="1">
    <citation type="submission" date="2020-12" db="EMBL/GenBank/DDBJ databases">
        <title>Metabolic potential, ecology and presence of endohyphal bacteria is reflected in genomic diversity of Mucoromycotina.</title>
        <authorList>
            <person name="Muszewska A."/>
            <person name="Okrasinska A."/>
            <person name="Steczkiewicz K."/>
            <person name="Drgas O."/>
            <person name="Orlowska M."/>
            <person name="Perlinska-Lenart U."/>
            <person name="Aleksandrzak-Piekarczyk T."/>
            <person name="Szatraj K."/>
            <person name="Zielenkiewicz U."/>
            <person name="Pilsyk S."/>
            <person name="Malc E."/>
            <person name="Mieczkowski P."/>
            <person name="Kruszewska J.S."/>
            <person name="Biernat P."/>
            <person name="Pawlowska J."/>
        </authorList>
    </citation>
    <scope>NUCLEOTIDE SEQUENCE [LARGE SCALE GENOMIC DNA]</scope>
    <source>
        <strain evidence="1 2">CBS 142.35</strain>
    </source>
</reference>
<proteinExistence type="predicted"/>
<dbReference type="PANTHER" id="PTHR45125">
    <property type="entry name" value="F21J9.4-RELATED"/>
    <property type="match status" value="1"/>
</dbReference>
<dbReference type="OrthoDB" id="2407081at2759"/>
<gene>
    <name evidence="1" type="ORF">INT45_001021</name>
</gene>
<name>A0A8H7VTN2_9FUNG</name>
<comment type="caution">
    <text evidence="1">The sequence shown here is derived from an EMBL/GenBank/DDBJ whole genome shotgun (WGS) entry which is preliminary data.</text>
</comment>
<evidence type="ECO:0000313" key="2">
    <source>
        <dbReference type="Proteomes" id="UP000646827"/>
    </source>
</evidence>